<proteinExistence type="inferred from homology"/>
<dbReference type="Proteomes" id="UP000516093">
    <property type="component" value="Chromosome"/>
</dbReference>
<gene>
    <name evidence="15" type="primary">bcp</name>
    <name evidence="15" type="ORF">H9L05_14665</name>
</gene>
<evidence type="ECO:0000256" key="12">
    <source>
        <dbReference type="ARBA" id="ARBA00049091"/>
    </source>
</evidence>
<comment type="function">
    <text evidence="1">Thiol-specific peroxidase that catalyzes the reduction of hydrogen peroxide and organic hydroperoxides to water and alcohols, respectively. Plays a role in cell protection against oxidative stress by detoxifying peroxides and as sensor of hydrogen peroxide-mediated signaling events.</text>
</comment>
<evidence type="ECO:0000256" key="10">
    <source>
        <dbReference type="ARBA" id="ARBA00038489"/>
    </source>
</evidence>
<dbReference type="KEGG" id="hqi:H9L05_14665"/>
<dbReference type="EC" id="1.11.1.24" evidence="3"/>
<dbReference type="PANTHER" id="PTHR42801">
    <property type="entry name" value="THIOREDOXIN-DEPENDENT PEROXIDE REDUCTASE"/>
    <property type="match status" value="1"/>
</dbReference>
<evidence type="ECO:0000256" key="7">
    <source>
        <dbReference type="ARBA" id="ARBA00023157"/>
    </source>
</evidence>
<evidence type="ECO:0000256" key="8">
    <source>
        <dbReference type="ARBA" id="ARBA00023284"/>
    </source>
</evidence>
<feature type="active site" description="Cysteine sulfenic acid (-SOH) intermediate; for peroxidase activity" evidence="13">
    <location>
        <position position="45"/>
    </location>
</feature>
<dbReference type="GO" id="GO:0045454">
    <property type="term" value="P:cell redox homeostasis"/>
    <property type="evidence" value="ECO:0007669"/>
    <property type="project" value="TreeGrafter"/>
</dbReference>
<dbReference type="InterPro" id="IPR013766">
    <property type="entry name" value="Thioredoxin_domain"/>
</dbReference>
<keyword evidence="5" id="KW-0049">Antioxidant</keyword>
<dbReference type="Pfam" id="PF00578">
    <property type="entry name" value="AhpC-TSA"/>
    <property type="match status" value="1"/>
</dbReference>
<evidence type="ECO:0000259" key="14">
    <source>
        <dbReference type="PROSITE" id="PS51352"/>
    </source>
</evidence>
<dbReference type="AlphaFoldDB" id="A0A7H0GSN5"/>
<accession>A0A7H0GSN5</accession>
<sequence length="150" mass="16766">MSLQPGDAAPNFEALDQNGNLIRLQDLRGQKVALYFYPKDDTSGCTAQACNLRDNQAELRAAGIKVLGVSIDGEKSHQKFATKYDLPFSLLVDEDKQIVEAYGVWQEKSMYGRKYMGTMRYTFLIDEQGNIEKVITKVDTKNHAAQLLGA</sequence>
<dbReference type="InterPro" id="IPR000866">
    <property type="entry name" value="AhpC/TSA"/>
</dbReference>
<evidence type="ECO:0000313" key="16">
    <source>
        <dbReference type="Proteomes" id="UP000516093"/>
    </source>
</evidence>
<evidence type="ECO:0000256" key="6">
    <source>
        <dbReference type="ARBA" id="ARBA00023002"/>
    </source>
</evidence>
<dbReference type="PROSITE" id="PS51352">
    <property type="entry name" value="THIOREDOXIN_2"/>
    <property type="match status" value="1"/>
</dbReference>
<keyword evidence="4 15" id="KW-0575">Peroxidase</keyword>
<evidence type="ECO:0000256" key="11">
    <source>
        <dbReference type="ARBA" id="ARBA00042639"/>
    </source>
</evidence>
<evidence type="ECO:0000256" key="5">
    <source>
        <dbReference type="ARBA" id="ARBA00022862"/>
    </source>
</evidence>
<keyword evidence="16" id="KW-1185">Reference proteome</keyword>
<evidence type="ECO:0000313" key="15">
    <source>
        <dbReference type="EMBL" id="QNP51301.1"/>
    </source>
</evidence>
<reference evidence="15 16" key="1">
    <citation type="submission" date="2020-08" db="EMBL/GenBank/DDBJ databases">
        <title>Genome sequence of Hymenobacter qilianensis JCM 19763T.</title>
        <authorList>
            <person name="Hyun D.-W."/>
            <person name="Bae J.-W."/>
        </authorList>
    </citation>
    <scope>NUCLEOTIDE SEQUENCE [LARGE SCALE GENOMIC DNA]</scope>
    <source>
        <strain evidence="15 16">JCM 19763</strain>
    </source>
</reference>
<evidence type="ECO:0000256" key="13">
    <source>
        <dbReference type="PIRSR" id="PIRSR000239-1"/>
    </source>
</evidence>
<dbReference type="GO" id="GO:0005737">
    <property type="term" value="C:cytoplasm"/>
    <property type="evidence" value="ECO:0007669"/>
    <property type="project" value="TreeGrafter"/>
</dbReference>
<protein>
    <recommendedName>
        <fullName evidence="3">thioredoxin-dependent peroxiredoxin</fullName>
        <ecNumber evidence="3">1.11.1.24</ecNumber>
    </recommendedName>
    <alternativeName>
        <fullName evidence="9">Thioredoxin peroxidase</fullName>
    </alternativeName>
    <alternativeName>
        <fullName evidence="11">Thioredoxin-dependent peroxiredoxin Bcp</fullName>
    </alternativeName>
</protein>
<dbReference type="EMBL" id="CP060784">
    <property type="protein sequence ID" value="QNP51301.1"/>
    <property type="molecule type" value="Genomic_DNA"/>
</dbReference>
<dbReference type="GO" id="GO:0008379">
    <property type="term" value="F:thioredoxin peroxidase activity"/>
    <property type="evidence" value="ECO:0007669"/>
    <property type="project" value="TreeGrafter"/>
</dbReference>
<dbReference type="PANTHER" id="PTHR42801:SF4">
    <property type="entry name" value="AHPC_TSA FAMILY PROTEIN"/>
    <property type="match status" value="1"/>
</dbReference>
<dbReference type="NCBIfam" id="NF006960">
    <property type="entry name" value="PRK09437.1"/>
    <property type="match status" value="1"/>
</dbReference>
<keyword evidence="7" id="KW-1015">Disulfide bond</keyword>
<dbReference type="RefSeq" id="WP_187731591.1">
    <property type="nucleotide sequence ID" value="NZ_BMFN01000003.1"/>
</dbReference>
<comment type="subunit">
    <text evidence="2">Monomer.</text>
</comment>
<dbReference type="FunFam" id="3.40.30.10:FF:000007">
    <property type="entry name" value="Thioredoxin-dependent thiol peroxidase"/>
    <property type="match status" value="1"/>
</dbReference>
<dbReference type="SUPFAM" id="SSF52833">
    <property type="entry name" value="Thioredoxin-like"/>
    <property type="match status" value="1"/>
</dbReference>
<keyword evidence="8" id="KW-0676">Redox-active center</keyword>
<dbReference type="GO" id="GO:0034599">
    <property type="term" value="P:cellular response to oxidative stress"/>
    <property type="evidence" value="ECO:0007669"/>
    <property type="project" value="TreeGrafter"/>
</dbReference>
<evidence type="ECO:0000256" key="2">
    <source>
        <dbReference type="ARBA" id="ARBA00011245"/>
    </source>
</evidence>
<dbReference type="InterPro" id="IPR024706">
    <property type="entry name" value="Peroxiredoxin_AhpC-typ"/>
</dbReference>
<dbReference type="Gene3D" id="3.40.30.10">
    <property type="entry name" value="Glutaredoxin"/>
    <property type="match status" value="1"/>
</dbReference>
<name>A0A7H0GSN5_9BACT</name>
<evidence type="ECO:0000256" key="1">
    <source>
        <dbReference type="ARBA" id="ARBA00003330"/>
    </source>
</evidence>
<evidence type="ECO:0000256" key="9">
    <source>
        <dbReference type="ARBA" id="ARBA00032824"/>
    </source>
</evidence>
<dbReference type="InterPro" id="IPR050924">
    <property type="entry name" value="Peroxiredoxin_BCP/PrxQ"/>
</dbReference>
<dbReference type="PIRSF" id="PIRSF000239">
    <property type="entry name" value="AHPC"/>
    <property type="match status" value="1"/>
</dbReference>
<evidence type="ECO:0000256" key="4">
    <source>
        <dbReference type="ARBA" id="ARBA00022559"/>
    </source>
</evidence>
<dbReference type="CDD" id="cd03017">
    <property type="entry name" value="PRX_BCP"/>
    <property type="match status" value="1"/>
</dbReference>
<comment type="catalytic activity">
    <reaction evidence="12">
        <text>a hydroperoxide + [thioredoxin]-dithiol = an alcohol + [thioredoxin]-disulfide + H2O</text>
        <dbReference type="Rhea" id="RHEA:62620"/>
        <dbReference type="Rhea" id="RHEA-COMP:10698"/>
        <dbReference type="Rhea" id="RHEA-COMP:10700"/>
        <dbReference type="ChEBI" id="CHEBI:15377"/>
        <dbReference type="ChEBI" id="CHEBI:29950"/>
        <dbReference type="ChEBI" id="CHEBI:30879"/>
        <dbReference type="ChEBI" id="CHEBI:35924"/>
        <dbReference type="ChEBI" id="CHEBI:50058"/>
        <dbReference type="EC" id="1.11.1.24"/>
    </reaction>
</comment>
<comment type="similarity">
    <text evidence="10">Belongs to the peroxiredoxin family. BCP/PrxQ subfamily.</text>
</comment>
<dbReference type="InterPro" id="IPR036249">
    <property type="entry name" value="Thioredoxin-like_sf"/>
</dbReference>
<keyword evidence="6" id="KW-0560">Oxidoreductase</keyword>
<organism evidence="15 16">
    <name type="scientific">Hymenobacter qilianensis</name>
    <dbReference type="NCBI Taxonomy" id="1385715"/>
    <lineage>
        <taxon>Bacteria</taxon>
        <taxon>Pseudomonadati</taxon>
        <taxon>Bacteroidota</taxon>
        <taxon>Cytophagia</taxon>
        <taxon>Cytophagales</taxon>
        <taxon>Hymenobacteraceae</taxon>
        <taxon>Hymenobacter</taxon>
    </lineage>
</organism>
<evidence type="ECO:0000256" key="3">
    <source>
        <dbReference type="ARBA" id="ARBA00013017"/>
    </source>
</evidence>
<feature type="domain" description="Thioredoxin" evidence="14">
    <location>
        <begin position="3"/>
        <end position="150"/>
    </location>
</feature>